<dbReference type="GO" id="GO:0016020">
    <property type="term" value="C:membrane"/>
    <property type="evidence" value="ECO:0007669"/>
    <property type="project" value="TreeGrafter"/>
</dbReference>
<feature type="region of interest" description="Disordered" evidence="4">
    <location>
        <begin position="1"/>
        <end position="20"/>
    </location>
</feature>
<protein>
    <recommendedName>
        <fullName evidence="5">Dynamin-type G domain-containing protein</fullName>
    </recommendedName>
</protein>
<evidence type="ECO:0000256" key="4">
    <source>
        <dbReference type="SAM" id="MobiDB-lite"/>
    </source>
</evidence>
<dbReference type="Pfam" id="PF00350">
    <property type="entry name" value="Dynamin_N"/>
    <property type="match status" value="1"/>
</dbReference>
<dbReference type="Pfam" id="PF01031">
    <property type="entry name" value="Dynamin_M"/>
    <property type="match status" value="1"/>
</dbReference>
<keyword evidence="3" id="KW-0175">Coiled coil</keyword>
<dbReference type="GO" id="GO:0005737">
    <property type="term" value="C:cytoplasm"/>
    <property type="evidence" value="ECO:0007669"/>
    <property type="project" value="TreeGrafter"/>
</dbReference>
<dbReference type="Gene3D" id="1.20.120.1240">
    <property type="entry name" value="Dynamin, middle domain"/>
    <property type="match status" value="1"/>
</dbReference>
<dbReference type="CDD" id="cd08771">
    <property type="entry name" value="DLP_1"/>
    <property type="match status" value="1"/>
</dbReference>
<feature type="coiled-coil region" evidence="3">
    <location>
        <begin position="417"/>
        <end position="444"/>
    </location>
</feature>
<feature type="non-terminal residue" evidence="6">
    <location>
        <position position="1"/>
    </location>
</feature>
<evidence type="ECO:0000313" key="7">
    <source>
        <dbReference type="Proteomes" id="UP000626109"/>
    </source>
</evidence>
<name>A0A813LGD8_POLGL</name>
<dbReference type="SUPFAM" id="SSF52540">
    <property type="entry name" value="P-loop containing nucleoside triphosphate hydrolases"/>
    <property type="match status" value="1"/>
</dbReference>
<dbReference type="InterPro" id="IPR030381">
    <property type="entry name" value="G_DYNAMIN_dom"/>
</dbReference>
<keyword evidence="1" id="KW-0547">Nucleotide-binding</keyword>
<dbReference type="InterPro" id="IPR022812">
    <property type="entry name" value="Dynamin"/>
</dbReference>
<gene>
    <name evidence="6" type="ORF">PGLA2088_LOCUS44624</name>
</gene>
<organism evidence="6 7">
    <name type="scientific">Polarella glacialis</name>
    <name type="common">Dinoflagellate</name>
    <dbReference type="NCBI Taxonomy" id="89957"/>
    <lineage>
        <taxon>Eukaryota</taxon>
        <taxon>Sar</taxon>
        <taxon>Alveolata</taxon>
        <taxon>Dinophyceae</taxon>
        <taxon>Suessiales</taxon>
        <taxon>Suessiaceae</taxon>
        <taxon>Polarella</taxon>
    </lineage>
</organism>
<dbReference type="GO" id="GO:0008017">
    <property type="term" value="F:microtubule binding"/>
    <property type="evidence" value="ECO:0007669"/>
    <property type="project" value="TreeGrafter"/>
</dbReference>
<evidence type="ECO:0000259" key="5">
    <source>
        <dbReference type="PROSITE" id="PS51718"/>
    </source>
</evidence>
<dbReference type="PANTHER" id="PTHR11566:SF173">
    <property type="entry name" value="DYNAMIN-RELATED PROTEIN 4C"/>
    <property type="match status" value="1"/>
</dbReference>
<dbReference type="SMART" id="SM00053">
    <property type="entry name" value="DYNc"/>
    <property type="match status" value="1"/>
</dbReference>
<evidence type="ECO:0000256" key="3">
    <source>
        <dbReference type="SAM" id="Coils"/>
    </source>
</evidence>
<feature type="compositionally biased region" description="Low complexity" evidence="4">
    <location>
        <begin position="52"/>
        <end position="71"/>
    </location>
</feature>
<dbReference type="InterPro" id="IPR045063">
    <property type="entry name" value="Dynamin_N"/>
</dbReference>
<evidence type="ECO:0000256" key="2">
    <source>
        <dbReference type="ARBA" id="ARBA00023134"/>
    </source>
</evidence>
<proteinExistence type="predicted"/>
<feature type="domain" description="Dynamin-type G" evidence="5">
    <location>
        <begin position="139"/>
        <end position="414"/>
    </location>
</feature>
<evidence type="ECO:0000313" key="6">
    <source>
        <dbReference type="EMBL" id="CAE8726859.1"/>
    </source>
</evidence>
<dbReference type="AlphaFoldDB" id="A0A813LGD8"/>
<dbReference type="EMBL" id="CAJNNW010035292">
    <property type="protein sequence ID" value="CAE8726859.1"/>
    <property type="molecule type" value="Genomic_DNA"/>
</dbReference>
<feature type="region of interest" description="Disordered" evidence="4">
    <location>
        <begin position="43"/>
        <end position="104"/>
    </location>
</feature>
<dbReference type="GO" id="GO:0003924">
    <property type="term" value="F:GTPase activity"/>
    <property type="evidence" value="ECO:0007669"/>
    <property type="project" value="InterPro"/>
</dbReference>
<dbReference type="InterPro" id="IPR001401">
    <property type="entry name" value="Dynamin_GTPase"/>
</dbReference>
<dbReference type="GO" id="GO:0005874">
    <property type="term" value="C:microtubule"/>
    <property type="evidence" value="ECO:0007669"/>
    <property type="project" value="TreeGrafter"/>
</dbReference>
<reference evidence="6" key="1">
    <citation type="submission" date="2021-02" db="EMBL/GenBank/DDBJ databases">
        <authorList>
            <person name="Dougan E. K."/>
            <person name="Rhodes N."/>
            <person name="Thang M."/>
            <person name="Chan C."/>
        </authorList>
    </citation>
    <scope>NUCLEOTIDE SEQUENCE</scope>
</reference>
<accession>A0A813LGD8</accession>
<sequence length="841" mass="92917">EERETPAATDFLVAGSSKDVGVVRPDGGVPEFLLPAVKRARVAAEESARQDSASAAGAGLPSSAESGAAESSGKDLDDDFDALLGAAPPKPQAKAEPHVNETSLSELRATKAKVAAGGAELSKKLGLLERVRHVCQAVQIALPGVVVVGEQSAGKSSLLENISGIQFPRAQNTCTRMPCILTMLTDPSILEPYAKVSMDSSFEGAEQCAVGEVEEKIRALTAQHATGDTFISRKALYVRVVRKDGPQLSLIDLPGVTHNADKMADIHEVTVSLVEEYVRHEEVVILCVIPAMSDFGNAEVIKLARKYDPEGKRTLGVVTKCDDAARAEASDVVDKTLMRRDSDVQLKLGFHCVVNRSQKNIDDNMARKDLWVKEQQLFETSERLRGLPSDHWGTLRLMEKIARIQASRVDECLPKIKEAVRAKLLELREELRNLPAQLDSEEDQYRLFNGVLRKVSDDLQRRVRAEFMSSDPHDKALTIAPRVAQMVQEFRTRLQEENPEWLGRDMIDQVEDTVETFVHGYTVDNLTGPQVFISLIRRTFVEEGMLKDAADELVENIASHLRTVVTHVVAKHANVHVMLASRLAEKAADVIDHCLEMARELCTALTEAQQVTSTTDGSYRVKLTHFRRSWSEKAADQVQGREVKDTHEEKLTPEFLAMVQKSRDEPQKLAVLEICASLQIYSGFLIQGFVEMAAKLVKFNMVELLATRLEERWREDLAGSRLPELFPKDHEMARRRADLTSKMAALTEFREQLACLRISPPLKKLRPEANNFHTKVQQKGCAEASAVHAGVSDGVQTAVPHGGQAEVPTLTSNGLHSDQAERQGGDEAVRQVSSIPEVQKF</sequence>
<dbReference type="Gene3D" id="3.40.50.300">
    <property type="entry name" value="P-loop containing nucleotide triphosphate hydrolases"/>
    <property type="match status" value="1"/>
</dbReference>
<dbReference type="InterPro" id="IPR000375">
    <property type="entry name" value="Dynamin_stalk"/>
</dbReference>
<dbReference type="PROSITE" id="PS51718">
    <property type="entry name" value="G_DYNAMIN_2"/>
    <property type="match status" value="1"/>
</dbReference>
<dbReference type="PANTHER" id="PTHR11566">
    <property type="entry name" value="DYNAMIN"/>
    <property type="match status" value="1"/>
</dbReference>
<keyword evidence="2" id="KW-0342">GTP-binding</keyword>
<evidence type="ECO:0000256" key="1">
    <source>
        <dbReference type="ARBA" id="ARBA00022741"/>
    </source>
</evidence>
<dbReference type="GO" id="GO:0005525">
    <property type="term" value="F:GTP binding"/>
    <property type="evidence" value="ECO:0007669"/>
    <property type="project" value="InterPro"/>
</dbReference>
<dbReference type="InterPro" id="IPR027417">
    <property type="entry name" value="P-loop_NTPase"/>
</dbReference>
<comment type="caution">
    <text evidence="6">The sequence shown here is derived from an EMBL/GenBank/DDBJ whole genome shotgun (WGS) entry which is preliminary data.</text>
</comment>
<dbReference type="PRINTS" id="PR00195">
    <property type="entry name" value="DYNAMIN"/>
</dbReference>
<dbReference type="Proteomes" id="UP000626109">
    <property type="component" value="Unassembled WGS sequence"/>
</dbReference>